<name>A0A392SCU4_9FABA</name>
<reference evidence="1 2" key="1">
    <citation type="journal article" date="2018" name="Front. Plant Sci.">
        <title>Red Clover (Trifolium pratense) and Zigzag Clover (T. medium) - A Picture of Genomic Similarities and Differences.</title>
        <authorList>
            <person name="Dluhosova J."/>
            <person name="Istvanek J."/>
            <person name="Nedelnik J."/>
            <person name="Repkova J."/>
        </authorList>
    </citation>
    <scope>NUCLEOTIDE SEQUENCE [LARGE SCALE GENOMIC DNA]</scope>
    <source>
        <strain evidence="2">cv. 10/8</strain>
        <tissue evidence="1">Leaf</tissue>
    </source>
</reference>
<comment type="caution">
    <text evidence="1">The sequence shown here is derived from an EMBL/GenBank/DDBJ whole genome shotgun (WGS) entry which is preliminary data.</text>
</comment>
<proteinExistence type="predicted"/>
<accession>A0A392SCU4</accession>
<sequence length="30" mass="3488">MLVSTFDNDGWNLRIYDAREKHSSYISPTA</sequence>
<protein>
    <submittedName>
        <fullName evidence="1">Uncharacterized protein</fullName>
    </submittedName>
</protein>
<dbReference type="Proteomes" id="UP000265520">
    <property type="component" value="Unassembled WGS sequence"/>
</dbReference>
<dbReference type="EMBL" id="LXQA010361097">
    <property type="protein sequence ID" value="MCI46688.1"/>
    <property type="molecule type" value="Genomic_DNA"/>
</dbReference>
<dbReference type="AlphaFoldDB" id="A0A392SCU4"/>
<feature type="non-terminal residue" evidence="1">
    <location>
        <position position="30"/>
    </location>
</feature>
<organism evidence="1 2">
    <name type="scientific">Trifolium medium</name>
    <dbReference type="NCBI Taxonomy" id="97028"/>
    <lineage>
        <taxon>Eukaryota</taxon>
        <taxon>Viridiplantae</taxon>
        <taxon>Streptophyta</taxon>
        <taxon>Embryophyta</taxon>
        <taxon>Tracheophyta</taxon>
        <taxon>Spermatophyta</taxon>
        <taxon>Magnoliopsida</taxon>
        <taxon>eudicotyledons</taxon>
        <taxon>Gunneridae</taxon>
        <taxon>Pentapetalae</taxon>
        <taxon>rosids</taxon>
        <taxon>fabids</taxon>
        <taxon>Fabales</taxon>
        <taxon>Fabaceae</taxon>
        <taxon>Papilionoideae</taxon>
        <taxon>50 kb inversion clade</taxon>
        <taxon>NPAAA clade</taxon>
        <taxon>Hologalegina</taxon>
        <taxon>IRL clade</taxon>
        <taxon>Trifolieae</taxon>
        <taxon>Trifolium</taxon>
    </lineage>
</organism>
<evidence type="ECO:0000313" key="2">
    <source>
        <dbReference type="Proteomes" id="UP000265520"/>
    </source>
</evidence>
<keyword evidence="2" id="KW-1185">Reference proteome</keyword>
<evidence type="ECO:0000313" key="1">
    <source>
        <dbReference type="EMBL" id="MCI46688.1"/>
    </source>
</evidence>